<protein>
    <recommendedName>
        <fullName evidence="4">LisH domain-containing protein</fullName>
    </recommendedName>
</protein>
<dbReference type="GO" id="GO:0060271">
    <property type="term" value="P:cilium assembly"/>
    <property type="evidence" value="ECO:0007669"/>
    <property type="project" value="InterPro"/>
</dbReference>
<dbReference type="PANTHER" id="PTHR14881">
    <property type="entry name" value="LISH DOMAIN-CONTAINING PROTEIN ARMC9"/>
    <property type="match status" value="1"/>
</dbReference>
<keyword evidence="6" id="KW-1185">Reference proteome</keyword>
<dbReference type="Proteomes" id="UP000327044">
    <property type="component" value="Unassembled WGS sequence"/>
</dbReference>
<dbReference type="InterPro" id="IPR048959">
    <property type="entry name" value="ARMC9_ARM_dom"/>
</dbReference>
<proteinExistence type="predicted"/>
<accession>A0A5N4B0G4</accession>
<name>A0A5N4B0G4_PHOPY</name>
<dbReference type="InterPro" id="IPR016024">
    <property type="entry name" value="ARM-type_fold"/>
</dbReference>
<evidence type="ECO:0000259" key="4">
    <source>
        <dbReference type="Pfam" id="PF21050"/>
    </source>
</evidence>
<evidence type="ECO:0000256" key="2">
    <source>
        <dbReference type="ARBA" id="ARBA00022794"/>
    </source>
</evidence>
<dbReference type="InterPro" id="IPR040369">
    <property type="entry name" value="ARMC9"/>
</dbReference>
<dbReference type="SUPFAM" id="SSF48371">
    <property type="entry name" value="ARM repeat"/>
    <property type="match status" value="1"/>
</dbReference>
<dbReference type="GO" id="GO:0005813">
    <property type="term" value="C:centrosome"/>
    <property type="evidence" value="ECO:0007669"/>
    <property type="project" value="UniProtKB-SubCell"/>
</dbReference>
<keyword evidence="3" id="KW-0966">Cell projection</keyword>
<dbReference type="InterPro" id="IPR011989">
    <property type="entry name" value="ARM-like"/>
</dbReference>
<dbReference type="Gene3D" id="1.25.10.10">
    <property type="entry name" value="Leucine-rich Repeat Variant"/>
    <property type="match status" value="1"/>
</dbReference>
<comment type="subcellular location">
    <subcellularLocation>
        <location evidence="1">Cytoplasm</location>
        <location evidence="1">Cytoskeleton</location>
        <location evidence="1">Cilium basal body</location>
    </subcellularLocation>
</comment>
<evidence type="ECO:0000256" key="3">
    <source>
        <dbReference type="ARBA" id="ARBA00023273"/>
    </source>
</evidence>
<dbReference type="GO" id="GO:0097542">
    <property type="term" value="C:ciliary tip"/>
    <property type="evidence" value="ECO:0007669"/>
    <property type="project" value="TreeGrafter"/>
</dbReference>
<dbReference type="InParanoid" id="A0A5N4B0G4"/>
<sequence>MSIKVSFNITREETVGVLKTIFLFLNGLNLTQTVKILQDECAEKGYGEVKSETQQAPNFPIAKISFSDNKDTSKLESHQSKNFQLASSTAVEAKEDVVLYCLDPSKQSSQIYDGMEKHQERKFNRILKKSAKGLRSFSGNYLKREIPTQTIPFHKSLSEPSLHIRFQESCQNDDLQLKNYRRLKQSFQKLESEHKKLMGVTTELTSALQTYIKGQTENLNATLNKCKIIYPELFYSGLAGSRFIKSEDSSEPLHPLIVNPCDMANDSRNVEGTMGLITILPALICNSTNDWNDSNCEEGMPDESTKTRIAAEDEPVGKDTSQFEKFCQHNLATRLSTELIYKSNVPASIENYFELDYKKLKGDLIMGTDELKIALLQGLRMRITGSTNEIRTQVIQSYVVNDILELNRSSSTGKFLIEVYFPSDTESFHLSQEELSKLMNTIASLTVGRDYMCQSEAHLLYLLSIILKHGNSTINDSTRDMLIATAQKLSLRYKQRVYMINSGFVEYLLTFLMNLHSKISHYCMENSTALLMNLCLHKDARDRLHPYAKDVISLLVNLLDIRYSFCMPYINGTMYSLLSDPVINEEAHRISLSKLLDYHISNSDEQTKTELQHILQLHLKGVPKQGCDCNSTIESNAEVDILEHDLENSTSTEIALAVITKYRLSESMEHLQKPMTPFTKSVTEKLTATEPDTIEDDTKFADVSYCEETKQHYYTPTRNAIFEPRQMKKLHRAPPSFTQAFQKPQNGLMGKFCRYCPRSFPKTKHFIRKESTSPQTTAISDIGHVRMCYRDQYTTPSHLYRENKYTCDCYNAIRRTINLPNQEDNDNYNQDETDNHYNTQLYHCHRCQKSDNLQNSVTQLEKCGRSCSCMDTDEMRAGNTVEFSLKELSSTIHLGNHACPCQDDCHCYDFVFQSRPKVLRTPP</sequence>
<evidence type="ECO:0000313" key="5">
    <source>
        <dbReference type="EMBL" id="KAB0802900.1"/>
    </source>
</evidence>
<gene>
    <name evidence="5" type="ORF">PPYR_05086</name>
</gene>
<dbReference type="GO" id="GO:0005814">
    <property type="term" value="C:centriole"/>
    <property type="evidence" value="ECO:0007669"/>
    <property type="project" value="TreeGrafter"/>
</dbReference>
<dbReference type="Pfam" id="PF21050">
    <property type="entry name" value="ARMC9_ARM"/>
    <property type="match status" value="1"/>
</dbReference>
<keyword evidence="2" id="KW-0970">Cilium biogenesis/degradation</keyword>
<comment type="caution">
    <text evidence="5">The sequence shown here is derived from an EMBL/GenBank/DDBJ whole genome shotgun (WGS) entry which is preliminary data.</text>
</comment>
<dbReference type="EMBL" id="VVIM01000002">
    <property type="protein sequence ID" value="KAB0802900.1"/>
    <property type="molecule type" value="Genomic_DNA"/>
</dbReference>
<dbReference type="PANTHER" id="PTHR14881:SF4">
    <property type="entry name" value="LISH DOMAIN-CONTAINING PROTEIN ARMC9"/>
    <property type="match status" value="1"/>
</dbReference>
<feature type="domain" description="LisH" evidence="4">
    <location>
        <begin position="499"/>
        <end position="616"/>
    </location>
</feature>
<reference evidence="5 6" key="1">
    <citation type="journal article" date="2018" name="Elife">
        <title>Firefly genomes illuminate parallel origins of bioluminescence in beetles.</title>
        <authorList>
            <person name="Fallon T.R."/>
            <person name="Lower S.E."/>
            <person name="Chang C.H."/>
            <person name="Bessho-Uehara M."/>
            <person name="Martin G.J."/>
            <person name="Bewick A.J."/>
            <person name="Behringer M."/>
            <person name="Debat H.J."/>
            <person name="Wong I."/>
            <person name="Day J.C."/>
            <person name="Suvorov A."/>
            <person name="Silva C.J."/>
            <person name="Stanger-Hall K.F."/>
            <person name="Hall D.W."/>
            <person name="Schmitz R.J."/>
            <person name="Nelson D.R."/>
            <person name="Lewis S.M."/>
            <person name="Shigenobu S."/>
            <person name="Bybee S.M."/>
            <person name="Larracuente A.M."/>
            <person name="Oba Y."/>
            <person name="Weng J.K."/>
        </authorList>
    </citation>
    <scope>NUCLEOTIDE SEQUENCE [LARGE SCALE GENOMIC DNA]</scope>
    <source>
        <strain evidence="5">1611_PpyrPB1</strain>
        <tissue evidence="5">Whole body</tissue>
    </source>
</reference>
<dbReference type="AlphaFoldDB" id="A0A5N4B0G4"/>
<dbReference type="GO" id="GO:0036064">
    <property type="term" value="C:ciliary basal body"/>
    <property type="evidence" value="ECO:0007669"/>
    <property type="project" value="InterPro"/>
</dbReference>
<dbReference type="OrthoDB" id="538223at2759"/>
<evidence type="ECO:0000313" key="6">
    <source>
        <dbReference type="Proteomes" id="UP000327044"/>
    </source>
</evidence>
<organism evidence="5 6">
    <name type="scientific">Photinus pyralis</name>
    <name type="common">Common eastern firefly</name>
    <name type="synonym">Lampyris pyralis</name>
    <dbReference type="NCBI Taxonomy" id="7054"/>
    <lineage>
        <taxon>Eukaryota</taxon>
        <taxon>Metazoa</taxon>
        <taxon>Ecdysozoa</taxon>
        <taxon>Arthropoda</taxon>
        <taxon>Hexapoda</taxon>
        <taxon>Insecta</taxon>
        <taxon>Pterygota</taxon>
        <taxon>Neoptera</taxon>
        <taxon>Endopterygota</taxon>
        <taxon>Coleoptera</taxon>
        <taxon>Polyphaga</taxon>
        <taxon>Elateriformia</taxon>
        <taxon>Elateroidea</taxon>
        <taxon>Lampyridae</taxon>
        <taxon>Lampyrinae</taxon>
        <taxon>Photinus</taxon>
    </lineage>
</organism>
<evidence type="ECO:0000256" key="1">
    <source>
        <dbReference type="ARBA" id="ARBA00004120"/>
    </source>
</evidence>